<reference evidence="2" key="1">
    <citation type="submission" date="2022-11" db="UniProtKB">
        <authorList>
            <consortium name="WormBaseParasite"/>
        </authorList>
    </citation>
    <scope>IDENTIFICATION</scope>
</reference>
<accession>A0AC34R0P7</accession>
<organism evidence="1 2">
    <name type="scientific">Panagrolaimus sp. JU765</name>
    <dbReference type="NCBI Taxonomy" id="591449"/>
    <lineage>
        <taxon>Eukaryota</taxon>
        <taxon>Metazoa</taxon>
        <taxon>Ecdysozoa</taxon>
        <taxon>Nematoda</taxon>
        <taxon>Chromadorea</taxon>
        <taxon>Rhabditida</taxon>
        <taxon>Tylenchina</taxon>
        <taxon>Panagrolaimomorpha</taxon>
        <taxon>Panagrolaimoidea</taxon>
        <taxon>Panagrolaimidae</taxon>
        <taxon>Panagrolaimus</taxon>
    </lineage>
</organism>
<name>A0AC34R0P7_9BILA</name>
<evidence type="ECO:0000313" key="1">
    <source>
        <dbReference type="Proteomes" id="UP000887576"/>
    </source>
</evidence>
<evidence type="ECO:0000313" key="2">
    <source>
        <dbReference type="WBParaSite" id="JU765_v2.g2388.t1"/>
    </source>
</evidence>
<sequence>MMLKVLLLCLVIGFVNSDDCTFDANKLNDCLQKVAANGLTTCNDLNSLINCVVQGYSSKCRSDICNSIQSQNTNLGCKIQCSASTIVNLNIFLIFGACLFSLLFAKV</sequence>
<dbReference type="Proteomes" id="UP000887576">
    <property type="component" value="Unplaced"/>
</dbReference>
<proteinExistence type="predicted"/>
<dbReference type="WBParaSite" id="JU765_v2.g2388.t1">
    <property type="protein sequence ID" value="JU765_v2.g2388.t1"/>
    <property type="gene ID" value="JU765_v2.g2388"/>
</dbReference>
<protein>
    <submittedName>
        <fullName evidence="2">Transmembrane protein</fullName>
    </submittedName>
</protein>